<dbReference type="CDD" id="cd19499">
    <property type="entry name" value="RecA-like_ClpB_Hsp104-like"/>
    <property type="match status" value="1"/>
</dbReference>
<dbReference type="PANTHER" id="PTHR43572:SF38">
    <property type="entry name" value="PROTEIN SMAX1-LIKE 6"/>
    <property type="match status" value="1"/>
</dbReference>
<dbReference type="InterPro" id="IPR058954">
    <property type="entry name" value="AAA_lid_SMAX1"/>
</dbReference>
<keyword evidence="4" id="KW-0804">Transcription</keyword>
<dbReference type="Pfam" id="PF23569">
    <property type="entry name" value="NBD_SMAX1"/>
    <property type="match status" value="1"/>
</dbReference>
<dbReference type="InterPro" id="IPR003959">
    <property type="entry name" value="ATPase_AAA_core"/>
</dbReference>
<feature type="domain" description="Clp R" evidence="7">
    <location>
        <begin position="8"/>
        <end position="179"/>
    </location>
</feature>
<dbReference type="PROSITE" id="PS51903">
    <property type="entry name" value="CLP_R"/>
    <property type="match status" value="1"/>
</dbReference>
<accession>A0ABC8TVN4</accession>
<dbReference type="SUPFAM" id="SSF81923">
    <property type="entry name" value="Double Clp-N motif"/>
    <property type="match status" value="1"/>
</dbReference>
<keyword evidence="2 5" id="KW-0677">Repeat</keyword>
<dbReference type="SUPFAM" id="SSF52540">
    <property type="entry name" value="P-loop containing nucleoside triphosphate hydrolases"/>
    <property type="match status" value="1"/>
</dbReference>
<evidence type="ECO:0000256" key="2">
    <source>
        <dbReference type="ARBA" id="ARBA00022737"/>
    </source>
</evidence>
<dbReference type="Proteomes" id="UP001642360">
    <property type="component" value="Unassembled WGS sequence"/>
</dbReference>
<evidence type="ECO:0000256" key="4">
    <source>
        <dbReference type="ARBA" id="ARBA00023163"/>
    </source>
</evidence>
<dbReference type="Gene3D" id="3.40.50.300">
    <property type="entry name" value="P-loop containing nucleotide triphosphate hydrolases"/>
    <property type="match status" value="1"/>
</dbReference>
<evidence type="ECO:0000313" key="8">
    <source>
        <dbReference type="EMBL" id="CAK9173551.1"/>
    </source>
</evidence>
<evidence type="ECO:0000259" key="7">
    <source>
        <dbReference type="PROSITE" id="PS51903"/>
    </source>
</evidence>
<comment type="similarity">
    <text evidence="1">Belongs to the ClpA/ClpB family.</text>
</comment>
<evidence type="ECO:0000256" key="5">
    <source>
        <dbReference type="PROSITE-ProRule" id="PRU01251"/>
    </source>
</evidence>
<keyword evidence="9" id="KW-1185">Reference proteome</keyword>
<gene>
    <name evidence="8" type="ORF">ILEXP_LOCUS43287</name>
</gene>
<evidence type="ECO:0000256" key="6">
    <source>
        <dbReference type="SAM" id="MobiDB-lite"/>
    </source>
</evidence>
<dbReference type="InterPro" id="IPR051650">
    <property type="entry name" value="SL_signaling_regulator"/>
</dbReference>
<dbReference type="PANTHER" id="PTHR43572">
    <property type="entry name" value="CHAPERONE PROTEIN CLPD, CHLOROPLASTIC"/>
    <property type="match status" value="1"/>
</dbReference>
<evidence type="ECO:0000256" key="1">
    <source>
        <dbReference type="ARBA" id="ARBA00008675"/>
    </source>
</evidence>
<keyword evidence="3" id="KW-0805">Transcription regulation</keyword>
<protein>
    <recommendedName>
        <fullName evidence="7">Clp R domain-containing protein</fullName>
    </recommendedName>
</protein>
<dbReference type="Gene3D" id="1.10.1780.10">
    <property type="entry name" value="Clp, N-terminal domain"/>
    <property type="match status" value="1"/>
</dbReference>
<evidence type="ECO:0000313" key="9">
    <source>
        <dbReference type="Proteomes" id="UP001642360"/>
    </source>
</evidence>
<dbReference type="InterPro" id="IPR036628">
    <property type="entry name" value="Clp_N_dom_sf"/>
</dbReference>
<organism evidence="8 9">
    <name type="scientific">Ilex paraguariensis</name>
    <name type="common">yerba mate</name>
    <dbReference type="NCBI Taxonomy" id="185542"/>
    <lineage>
        <taxon>Eukaryota</taxon>
        <taxon>Viridiplantae</taxon>
        <taxon>Streptophyta</taxon>
        <taxon>Embryophyta</taxon>
        <taxon>Tracheophyta</taxon>
        <taxon>Spermatophyta</taxon>
        <taxon>Magnoliopsida</taxon>
        <taxon>eudicotyledons</taxon>
        <taxon>Gunneridae</taxon>
        <taxon>Pentapetalae</taxon>
        <taxon>asterids</taxon>
        <taxon>campanulids</taxon>
        <taxon>Aquifoliales</taxon>
        <taxon>Aquifoliaceae</taxon>
        <taxon>Ilex</taxon>
    </lineage>
</organism>
<dbReference type="Pfam" id="PF02861">
    <property type="entry name" value="Clp_N"/>
    <property type="match status" value="1"/>
</dbReference>
<dbReference type="InterPro" id="IPR027417">
    <property type="entry name" value="P-loop_NTPase"/>
</dbReference>
<sequence length="1133" mass="124779">MPTPVNSARQCLTSESAQALDDAVVVARRRGHAQTTSLHMVSALLSLPSSPLREACTRARNNAYSTRIQFKALELCLSVSLDRSPSSPTRVDEPPISNSLMAAIKRSQANQRRQPENFNLYQQQQQLSSSSSSMSVVKVELQNFIMSILDDPVVSRVFGEAGIRSCDIKLAILRPVHQLFGYSRYKGPPMFLCNFAGDSELGSRGFSFPFLGFPGFFESDESSRRIGEVLVRNKGRNPLLVGACANDALRSFLEMVQRRRGGGVLPVELSGLVVICVENEILKFVSEDCDKGLVKLRTEEVGRMVEHCIGPGVVVNFGDLKTLVGDDASVDAVRFVVHELVRLLEIHSGKVWLIGATARYETYLKFLSRFPSFEKDWDLQLLPITSLRHSMRESYPRSRSSIIPTQAHHIFVCNACGSLMESFVPFGGLFSNPSDIKSPLSISYPCVSRHLCNEKCEQEITALSKGGFISSISDQCQSSLPSWLQTAELSTSRGSDILKAKDDSMILSAKVAGLQSKGDNSCQRRHFICPKTDTYHVNSQVPAVVGFQVVENRKENVDSHSNNNLSASSTGSGSKNKNLSMSIDMQQSSTSKSGISLGMVSMSTNVNLSKVCEKPSQTEDGVGGLKSPPWSLSSSSVGNCRSSPASAVSVTTDLGLGMYSASTRKELEKPKDQIPRDLLRGFSSCFSANFDAVRASMSNPPAQSSSCSCPDLHGQIDLKDFKMLSTALSSRYGQQEEAVSVISQTISHCRTENVKHHGAGRGDIWFNFVGPDRFGKRRIAVALAEIVYGNRENFICVDLSFQDGMILTNSVFGHQEMTDYDVKFRGKTVVDYIAEKLSKKPLSVVFLENIDKADPVVHNSLSQAVRTGRFSDSHGREVSIGNAIFVTTSGFNEFGKTLSYMKETTDYSEEQISRAQAWPIQMLIGFDLGDDIRPTSRVLNITRDGSNLIFMNKRKLIGTNNTVEQCESLEMAKRAHKTSNVCLDLNLPAEDSEICDADIWNPDSDTISENSKAWLEDFSGQVDATVVFKPFDFDALAANILKEISECFHQIVGLECLLEIDSKVMKQILAAACLLNNNSVKHWVQKVLSKGFVEAKERYDLTPRSVVKLITCEGLFSEEQVPGVLLPPRIIMN</sequence>
<comment type="caution">
    <text evidence="8">The sequence shown here is derived from an EMBL/GenBank/DDBJ whole genome shotgun (WGS) entry which is preliminary data.</text>
</comment>
<dbReference type="Pfam" id="PF07724">
    <property type="entry name" value="AAA_2"/>
    <property type="match status" value="1"/>
</dbReference>
<proteinExistence type="inferred from homology"/>
<reference evidence="8 9" key="1">
    <citation type="submission" date="2024-02" db="EMBL/GenBank/DDBJ databases">
        <authorList>
            <person name="Vignale AGUSTIN F."/>
            <person name="Sosa J E."/>
            <person name="Modenutti C."/>
        </authorList>
    </citation>
    <scope>NUCLEOTIDE SEQUENCE [LARGE SCALE GENOMIC DNA]</scope>
</reference>
<dbReference type="InterPro" id="IPR004176">
    <property type="entry name" value="Clp_R_N"/>
</dbReference>
<dbReference type="InterPro" id="IPR058680">
    <property type="entry name" value="NBD_SMAX1-like"/>
</dbReference>
<dbReference type="AlphaFoldDB" id="A0ABC8TVN4"/>
<feature type="compositionally biased region" description="Polar residues" evidence="6">
    <location>
        <begin position="559"/>
        <end position="579"/>
    </location>
</feature>
<evidence type="ECO:0000256" key="3">
    <source>
        <dbReference type="ARBA" id="ARBA00023015"/>
    </source>
</evidence>
<feature type="region of interest" description="Disordered" evidence="6">
    <location>
        <begin position="555"/>
        <end position="579"/>
    </location>
</feature>
<dbReference type="EMBL" id="CAUOFW020006169">
    <property type="protein sequence ID" value="CAK9173551.1"/>
    <property type="molecule type" value="Genomic_DNA"/>
</dbReference>
<name>A0ABC8TVN4_9AQUA</name>
<dbReference type="Pfam" id="PF26587">
    <property type="entry name" value="AAA_lid_SMAX1"/>
    <property type="match status" value="1"/>
</dbReference>